<dbReference type="EMBL" id="SCLP01000003">
    <property type="protein sequence ID" value="TFF46942.1"/>
    <property type="molecule type" value="Genomic_DNA"/>
</dbReference>
<reference evidence="2 3" key="1">
    <citation type="submission" date="2019-01" db="EMBL/GenBank/DDBJ databases">
        <title>Draft genome sequence of Bacillus sp. DPC6431.</title>
        <authorList>
            <person name="Arbulu S."/>
            <person name="Murphy K."/>
            <person name="O'Sullivan O."/>
            <person name="Rea M.C."/>
            <person name="Hill C."/>
            <person name="Ross R.P."/>
        </authorList>
    </citation>
    <scope>NUCLEOTIDE SEQUENCE [LARGE SCALE GENOMIC DNA]</scope>
    <source>
        <strain evidence="2 3">DPC6431</strain>
    </source>
</reference>
<dbReference type="Proteomes" id="UP000297630">
    <property type="component" value="Unassembled WGS sequence"/>
</dbReference>
<gene>
    <name evidence="2" type="ORF">EQ803_08115</name>
</gene>
<evidence type="ECO:0000313" key="3">
    <source>
        <dbReference type="Proteomes" id="UP000297630"/>
    </source>
</evidence>
<feature type="transmembrane region" description="Helical" evidence="1">
    <location>
        <begin position="43"/>
        <end position="71"/>
    </location>
</feature>
<dbReference type="AlphaFoldDB" id="A0A4Y8T7E3"/>
<sequence>MGNQLPVNARLVQLIIIGGAPPMIKVSLYVAGKFGPSNFGFPVSGLFCLFCFFFFSFLFFAIFMHLLFVLLPFL</sequence>
<keyword evidence="1" id="KW-0472">Membrane</keyword>
<accession>A0A4Y8T7E3</accession>
<name>A0A4Y8T7E3_BACTU</name>
<keyword evidence="1" id="KW-0812">Transmembrane</keyword>
<keyword evidence="1" id="KW-1133">Transmembrane helix</keyword>
<organism evidence="2 3">
    <name type="scientific">Bacillus thuringiensis</name>
    <dbReference type="NCBI Taxonomy" id="1428"/>
    <lineage>
        <taxon>Bacteria</taxon>
        <taxon>Bacillati</taxon>
        <taxon>Bacillota</taxon>
        <taxon>Bacilli</taxon>
        <taxon>Bacillales</taxon>
        <taxon>Bacillaceae</taxon>
        <taxon>Bacillus</taxon>
        <taxon>Bacillus cereus group</taxon>
    </lineage>
</organism>
<feature type="transmembrane region" description="Helical" evidence="1">
    <location>
        <begin position="12"/>
        <end position="31"/>
    </location>
</feature>
<evidence type="ECO:0000313" key="2">
    <source>
        <dbReference type="EMBL" id="TFF46942.1"/>
    </source>
</evidence>
<proteinExistence type="predicted"/>
<protein>
    <submittedName>
        <fullName evidence="2">Uncharacterized protein</fullName>
    </submittedName>
</protein>
<comment type="caution">
    <text evidence="2">The sequence shown here is derived from an EMBL/GenBank/DDBJ whole genome shotgun (WGS) entry which is preliminary data.</text>
</comment>
<evidence type="ECO:0000256" key="1">
    <source>
        <dbReference type="SAM" id="Phobius"/>
    </source>
</evidence>